<dbReference type="Proteomes" id="UP001328107">
    <property type="component" value="Unassembled WGS sequence"/>
</dbReference>
<reference evidence="3" key="1">
    <citation type="submission" date="2022-10" db="EMBL/GenBank/DDBJ databases">
        <title>Genome assembly of Pristionchus species.</title>
        <authorList>
            <person name="Yoshida K."/>
            <person name="Sommer R.J."/>
        </authorList>
    </citation>
    <scope>NUCLEOTIDE SEQUENCE [LARGE SCALE GENOMIC DNA]</scope>
    <source>
        <strain evidence="3">RS5460</strain>
    </source>
</reference>
<evidence type="ECO:0000313" key="3">
    <source>
        <dbReference type="Proteomes" id="UP001328107"/>
    </source>
</evidence>
<evidence type="ECO:0000259" key="1">
    <source>
        <dbReference type="PROSITE" id="PS50181"/>
    </source>
</evidence>
<organism evidence="2 3">
    <name type="scientific">Pristionchus mayeri</name>
    <dbReference type="NCBI Taxonomy" id="1317129"/>
    <lineage>
        <taxon>Eukaryota</taxon>
        <taxon>Metazoa</taxon>
        <taxon>Ecdysozoa</taxon>
        <taxon>Nematoda</taxon>
        <taxon>Chromadorea</taxon>
        <taxon>Rhabditida</taxon>
        <taxon>Rhabditina</taxon>
        <taxon>Diplogasteromorpha</taxon>
        <taxon>Diplogasteroidea</taxon>
        <taxon>Neodiplogasteridae</taxon>
        <taxon>Pristionchus</taxon>
    </lineage>
</organism>
<proteinExistence type="predicted"/>
<dbReference type="Pfam" id="PF00646">
    <property type="entry name" value="F-box"/>
    <property type="match status" value="1"/>
</dbReference>
<comment type="caution">
    <text evidence="2">The sequence shown here is derived from an EMBL/GenBank/DDBJ whole genome shotgun (WGS) entry which is preliminary data.</text>
</comment>
<dbReference type="EMBL" id="BTRK01000005">
    <property type="protein sequence ID" value="GMR51020.1"/>
    <property type="molecule type" value="Genomic_DNA"/>
</dbReference>
<dbReference type="AlphaFoldDB" id="A0AAN5CV06"/>
<dbReference type="PROSITE" id="PS50181">
    <property type="entry name" value="FBOX"/>
    <property type="match status" value="1"/>
</dbReference>
<keyword evidence="3" id="KW-1185">Reference proteome</keyword>
<protein>
    <recommendedName>
        <fullName evidence="1">F-box domain-containing protein</fullName>
    </recommendedName>
</protein>
<name>A0AAN5CV06_9BILA</name>
<accession>A0AAN5CV06</accession>
<dbReference type="InterPro" id="IPR001810">
    <property type="entry name" value="F-box_dom"/>
</dbReference>
<sequence length="354" mass="40795">MGIILTLPNTFLDHFVRILPMRKKTIAEIPITKMDFFALPEAFIARVMRRIEIRDRLTLRLTCREFESLVSEAHAGYFDGGKIARNKRDKTKLFIAFGDSHSAARFTGFEFTEEGVEQCLYFLQKLFSTTSISGTFEIEFDEKVLTLDAVRKITKSFEFERIEFSVNSDSQLESSLLLMDDFPNTKYILVLRYIPSPEKISTLPSMEELHIRGEKTIDDEHNKFEIDSDLFFTLLGKHDNLCLDNVQISADNCDKALQIFLNESSVHSVEISLKRSAIVSWLRNHKITEDNESGDVCGEFTIAHISVSCMHLRLEYTHHISKKTCHIHIRATSSLWSDENARAVLCMEKEYEDV</sequence>
<feature type="domain" description="F-box" evidence="1">
    <location>
        <begin position="33"/>
        <end position="80"/>
    </location>
</feature>
<evidence type="ECO:0000313" key="2">
    <source>
        <dbReference type="EMBL" id="GMR51020.1"/>
    </source>
</evidence>
<gene>
    <name evidence="2" type="ORF">PMAYCL1PPCAC_21215</name>
</gene>